<dbReference type="KEGG" id="rsin:B6N60_01586"/>
<sequence>MIVFILSNLWVGKHQGMKVCGNNFLILQVEMVLII</sequence>
<keyword evidence="2" id="KW-1185">Reference proteome</keyword>
<evidence type="ECO:0000313" key="1">
    <source>
        <dbReference type="EMBL" id="QXE22899.1"/>
    </source>
</evidence>
<reference evidence="1" key="1">
    <citation type="submission" date="2017-04" db="EMBL/GenBank/DDBJ databases">
        <title>Genome deletions in a multicellular cyanobacterial endosymbiont for morphological adaptation in marine diatoms.</title>
        <authorList>
            <person name="Wang Y."/>
            <person name="Gao H."/>
            <person name="Li R."/>
            <person name="Xu X."/>
        </authorList>
    </citation>
    <scope>NUCLEOTIDE SEQUENCE</scope>
    <source>
        <strain evidence="1">FACHB 800</strain>
    </source>
</reference>
<dbReference type="EMBL" id="CP021056">
    <property type="protein sequence ID" value="QXE22899.1"/>
    <property type="molecule type" value="Genomic_DNA"/>
</dbReference>
<gene>
    <name evidence="1" type="ORF">B6N60_01586</name>
</gene>
<evidence type="ECO:0000313" key="2">
    <source>
        <dbReference type="Proteomes" id="UP000683511"/>
    </source>
</evidence>
<organism evidence="1 2">
    <name type="scientific">Richelia sinica FACHB-800</name>
    <dbReference type="NCBI Taxonomy" id="1357546"/>
    <lineage>
        <taxon>Bacteria</taxon>
        <taxon>Bacillati</taxon>
        <taxon>Cyanobacteriota</taxon>
        <taxon>Cyanophyceae</taxon>
        <taxon>Nostocales</taxon>
        <taxon>Nostocaceae</taxon>
        <taxon>Richelia</taxon>
    </lineage>
</organism>
<protein>
    <submittedName>
        <fullName evidence="1">Uncharacterized protein</fullName>
    </submittedName>
</protein>
<proteinExistence type="predicted"/>
<name>A0A975T6F1_9NOST</name>
<dbReference type="Proteomes" id="UP000683511">
    <property type="component" value="Chromosome"/>
</dbReference>
<dbReference type="AlphaFoldDB" id="A0A975T6F1"/>
<accession>A0A975T6F1</accession>